<dbReference type="InterPro" id="IPR036465">
    <property type="entry name" value="vWFA_dom_sf"/>
</dbReference>
<comment type="caution">
    <text evidence="3">The sequence shown here is derived from an EMBL/GenBank/DDBJ whole genome shotgun (WGS) entry which is preliminary data.</text>
</comment>
<evidence type="ECO:0000313" key="4">
    <source>
        <dbReference type="Proteomes" id="UP000239007"/>
    </source>
</evidence>
<dbReference type="AlphaFoldDB" id="A0A2S7UZU6"/>
<keyword evidence="1" id="KW-0812">Transmembrane</keyword>
<dbReference type="InterPro" id="IPR002035">
    <property type="entry name" value="VWF_A"/>
</dbReference>
<sequence>MFSFAWPWLLPLLFVPFLIRLLPAVKKQESTALFLPTFDFIGTPTETKIQRGFPWFAFLIWVSLVVAVARPQWLGQPITIPQEGRELMLAVDLSGSMQYEDMMIGDHRVNRLVMLKYVLNDFIDRRVGDRLGLILFADTAYVQTPLTYDRKTVRQMLDEATLGLVGEKTAIGDALGLAAKRFNEKKDSNRILILLTDGQNTAGNIQPKEALEIAVAAGVKVYTIGVGADEMFVRSFFGNRKVNPSADLDEALLTDIATQTGGKYFRARDTQSLQQIYQILDELEPIEDSPIQLRPMQSLFFWPLSLALLLSVFAILFPLIQRVFESSGLQQKLTSPRRRS</sequence>
<keyword evidence="1" id="KW-0472">Membrane</keyword>
<dbReference type="RefSeq" id="WP_105053326.1">
    <property type="nucleotide sequence ID" value="NZ_BMYG01000001.1"/>
</dbReference>
<evidence type="ECO:0000256" key="1">
    <source>
        <dbReference type="SAM" id="Phobius"/>
    </source>
</evidence>
<gene>
    <name evidence="3" type="ORF">BTO11_14850</name>
</gene>
<dbReference type="Pfam" id="PF00092">
    <property type="entry name" value="VWA"/>
    <property type="match status" value="1"/>
</dbReference>
<dbReference type="PANTHER" id="PTHR22550">
    <property type="entry name" value="SPORE GERMINATION PROTEIN"/>
    <property type="match status" value="1"/>
</dbReference>
<feature type="transmembrane region" description="Helical" evidence="1">
    <location>
        <begin position="299"/>
        <end position="320"/>
    </location>
</feature>
<dbReference type="Gene3D" id="3.40.50.410">
    <property type="entry name" value="von Willebrand factor, type A domain"/>
    <property type="match status" value="1"/>
</dbReference>
<name>A0A2S7UZU6_9GAMM</name>
<dbReference type="SMART" id="SM00327">
    <property type="entry name" value="VWA"/>
    <property type="match status" value="1"/>
</dbReference>
<evidence type="ECO:0000313" key="3">
    <source>
        <dbReference type="EMBL" id="PQJ54801.1"/>
    </source>
</evidence>
<keyword evidence="4" id="KW-1185">Reference proteome</keyword>
<dbReference type="CDD" id="cd01467">
    <property type="entry name" value="vWA_BatA_type"/>
    <property type="match status" value="1"/>
</dbReference>
<dbReference type="SUPFAM" id="SSF53300">
    <property type="entry name" value="vWA-like"/>
    <property type="match status" value="1"/>
</dbReference>
<reference evidence="3 4" key="1">
    <citation type="submission" date="2016-12" db="EMBL/GenBank/DDBJ databases">
        <title>Diversity of luminous bacteria.</title>
        <authorList>
            <person name="Yoshizawa S."/>
            <person name="Kogure K."/>
        </authorList>
    </citation>
    <scope>NUCLEOTIDE SEQUENCE [LARGE SCALE GENOMIC DNA]</scope>
    <source>
        <strain evidence="3 4">SA4-48</strain>
    </source>
</reference>
<organism evidence="3 4">
    <name type="scientific">Psychrosphaera saromensis</name>
    <dbReference type="NCBI Taxonomy" id="716813"/>
    <lineage>
        <taxon>Bacteria</taxon>
        <taxon>Pseudomonadati</taxon>
        <taxon>Pseudomonadota</taxon>
        <taxon>Gammaproteobacteria</taxon>
        <taxon>Alteromonadales</taxon>
        <taxon>Pseudoalteromonadaceae</taxon>
        <taxon>Psychrosphaera</taxon>
    </lineage>
</organism>
<dbReference type="OrthoDB" id="6206554at2"/>
<dbReference type="InterPro" id="IPR050768">
    <property type="entry name" value="UPF0353/GerABKA_families"/>
</dbReference>
<accession>A0A2S7UZU6</accession>
<dbReference type="PROSITE" id="PS50234">
    <property type="entry name" value="VWFA"/>
    <property type="match status" value="1"/>
</dbReference>
<dbReference type="EMBL" id="MSCH01000003">
    <property type="protein sequence ID" value="PQJ54801.1"/>
    <property type="molecule type" value="Genomic_DNA"/>
</dbReference>
<evidence type="ECO:0000259" key="2">
    <source>
        <dbReference type="PROSITE" id="PS50234"/>
    </source>
</evidence>
<dbReference type="PANTHER" id="PTHR22550:SF18">
    <property type="entry name" value="VWFA DOMAIN-CONTAINING PROTEIN"/>
    <property type="match status" value="1"/>
</dbReference>
<dbReference type="Proteomes" id="UP000239007">
    <property type="component" value="Unassembled WGS sequence"/>
</dbReference>
<feature type="domain" description="VWFA" evidence="2">
    <location>
        <begin position="86"/>
        <end position="283"/>
    </location>
</feature>
<protein>
    <submittedName>
        <fullName evidence="3">IMP dehydrogenase</fullName>
    </submittedName>
</protein>
<dbReference type="InterPro" id="IPR033881">
    <property type="entry name" value="vWA_BatA_type"/>
</dbReference>
<feature type="transmembrane region" description="Helical" evidence="1">
    <location>
        <begin position="52"/>
        <end position="69"/>
    </location>
</feature>
<keyword evidence="1" id="KW-1133">Transmembrane helix</keyword>
<proteinExistence type="predicted"/>